<accession>A0AAN9GJI0</accession>
<keyword evidence="4" id="KW-0378">Hydrolase</keyword>
<dbReference type="InterPro" id="IPR017853">
    <property type="entry name" value="GH"/>
</dbReference>
<dbReference type="CDD" id="cd06565">
    <property type="entry name" value="GH20_GcnA-like"/>
    <property type="match status" value="1"/>
</dbReference>
<reference evidence="6 7" key="1">
    <citation type="submission" date="2024-02" db="EMBL/GenBank/DDBJ databases">
        <title>Chromosome-scale genome assembly of the rough periwinkle Littorina saxatilis.</title>
        <authorList>
            <person name="De Jode A."/>
            <person name="Faria R."/>
            <person name="Formenti G."/>
            <person name="Sims Y."/>
            <person name="Smith T.P."/>
            <person name="Tracey A."/>
            <person name="Wood J.M.D."/>
            <person name="Zagrodzka Z.B."/>
            <person name="Johannesson K."/>
            <person name="Butlin R.K."/>
            <person name="Leder E.H."/>
        </authorList>
    </citation>
    <scope>NUCLEOTIDE SEQUENCE [LARGE SCALE GENOMIC DNA]</scope>
    <source>
        <strain evidence="6">Snail1</strain>
        <tissue evidence="6">Muscle</tissue>
    </source>
</reference>
<evidence type="ECO:0000313" key="6">
    <source>
        <dbReference type="EMBL" id="KAK7111153.1"/>
    </source>
</evidence>
<keyword evidence="7" id="KW-1185">Reference proteome</keyword>
<dbReference type="InterPro" id="IPR038901">
    <property type="entry name" value="HEXDC-like"/>
</dbReference>
<dbReference type="EC" id="3.2.1.52" evidence="3"/>
<dbReference type="Gene3D" id="3.20.20.80">
    <property type="entry name" value="Glycosidases"/>
    <property type="match status" value="1"/>
</dbReference>
<protein>
    <recommendedName>
        <fullName evidence="3">beta-N-acetylhexosaminidase</fullName>
        <ecNumber evidence="3">3.2.1.52</ecNumber>
    </recommendedName>
</protein>
<dbReference type="GO" id="GO:0015929">
    <property type="term" value="F:hexosaminidase activity"/>
    <property type="evidence" value="ECO:0007669"/>
    <property type="project" value="InterPro"/>
</dbReference>
<comment type="caution">
    <text evidence="6">The sequence shown here is derived from an EMBL/GenBank/DDBJ whole genome shotgun (WGS) entry which is preliminary data.</text>
</comment>
<organism evidence="6 7">
    <name type="scientific">Littorina saxatilis</name>
    <dbReference type="NCBI Taxonomy" id="31220"/>
    <lineage>
        <taxon>Eukaryota</taxon>
        <taxon>Metazoa</taxon>
        <taxon>Spiralia</taxon>
        <taxon>Lophotrochozoa</taxon>
        <taxon>Mollusca</taxon>
        <taxon>Gastropoda</taxon>
        <taxon>Caenogastropoda</taxon>
        <taxon>Littorinimorpha</taxon>
        <taxon>Littorinoidea</taxon>
        <taxon>Littorinidae</taxon>
        <taxon>Littorina</taxon>
    </lineage>
</organism>
<dbReference type="PANTHER" id="PTHR21040">
    <property type="entry name" value="BCDNA.GH04120"/>
    <property type="match status" value="1"/>
</dbReference>
<comment type="catalytic activity">
    <reaction evidence="1">
        <text>Hydrolysis of terminal non-reducing N-acetyl-D-hexosamine residues in N-acetyl-beta-D-hexosaminides.</text>
        <dbReference type="EC" id="3.2.1.52"/>
    </reaction>
</comment>
<dbReference type="EMBL" id="JBAMIC010000002">
    <property type="protein sequence ID" value="KAK7111153.1"/>
    <property type="molecule type" value="Genomic_DNA"/>
</dbReference>
<sequence length="484" mass="54862">MESTDVNVNHKLVHLDLKGAPPKLEYLEKIFPLLRKWGTTGLLVEYEDSFPYSEALTVLRARDSYSMEDILTLQRLAEENELIVVPLVQTFGHMEFVLKHSKFQRVREVVNFPMALCPSNPDSLQLVCTMVDQVMAAHSNLQWFHVGCDEVYHLGICDECRRRQLEDGLSPEQIFLQHVKNVAQHVRDNYPSVTPIVWDDMFRCTDLDVLKDSGLGGLVEPMVWHYLTSFQLPADFWEKLSAVFPTIWVASAFKGATGSRACVSSVAYHLENHNTWLSTLRAEQHRFTTIRGFALTGWQRYDHYAVLCELLPQALPCLSICLQTLEKGSYTADIHQNVSSDLGFTSLLPLNPFTCTVIPNCSYPGAAVYQLMIEYAFLEAHCDRFISSDGCLTWMNDYNIKRNFTNPVHLEPIFSAASAKLQQLEDIKIKLSAELSSMFSDNTVEEWLATHLQPLIDKIRRCEQTAGQQLAIGLGDDTTESGNS</sequence>
<proteinExistence type="inferred from homology"/>
<dbReference type="PANTHER" id="PTHR21040:SF8">
    <property type="entry name" value="BCDNA.GH04120"/>
    <property type="match status" value="1"/>
</dbReference>
<evidence type="ECO:0000259" key="5">
    <source>
        <dbReference type="Pfam" id="PF00728"/>
    </source>
</evidence>
<evidence type="ECO:0000256" key="2">
    <source>
        <dbReference type="ARBA" id="ARBA00006285"/>
    </source>
</evidence>
<dbReference type="SUPFAM" id="SSF51445">
    <property type="entry name" value="(Trans)glycosidases"/>
    <property type="match status" value="1"/>
</dbReference>
<evidence type="ECO:0000313" key="7">
    <source>
        <dbReference type="Proteomes" id="UP001374579"/>
    </source>
</evidence>
<dbReference type="AlphaFoldDB" id="A0AAN9GJI0"/>
<feature type="domain" description="Glycoside hydrolase family 20 catalytic" evidence="5">
    <location>
        <begin position="62"/>
        <end position="205"/>
    </location>
</feature>
<gene>
    <name evidence="6" type="ORF">V1264_010836</name>
</gene>
<dbReference type="InterPro" id="IPR015883">
    <property type="entry name" value="Glyco_hydro_20_cat"/>
</dbReference>
<dbReference type="Pfam" id="PF00728">
    <property type="entry name" value="Glyco_hydro_20"/>
    <property type="match status" value="1"/>
</dbReference>
<name>A0AAN9GJI0_9CAEN</name>
<evidence type="ECO:0000256" key="3">
    <source>
        <dbReference type="ARBA" id="ARBA00012663"/>
    </source>
</evidence>
<comment type="similarity">
    <text evidence="2">Belongs to the glycosyl hydrolase 20 family.</text>
</comment>
<dbReference type="Proteomes" id="UP001374579">
    <property type="component" value="Unassembled WGS sequence"/>
</dbReference>
<evidence type="ECO:0000256" key="4">
    <source>
        <dbReference type="ARBA" id="ARBA00022801"/>
    </source>
</evidence>
<evidence type="ECO:0000256" key="1">
    <source>
        <dbReference type="ARBA" id="ARBA00001231"/>
    </source>
</evidence>